<dbReference type="Proteomes" id="UP000054639">
    <property type="component" value="Unassembled WGS sequence"/>
</dbReference>
<gene>
    <name evidence="1" type="ORF">Lqua_0838</name>
    <name evidence="2" type="ORF">NCTC12376_01019</name>
</gene>
<keyword evidence="3" id="KW-1185">Reference proteome</keyword>
<evidence type="ECO:0000313" key="3">
    <source>
        <dbReference type="Proteomes" id="UP000054639"/>
    </source>
</evidence>
<evidence type="ECO:0000313" key="4">
    <source>
        <dbReference type="Proteomes" id="UP000254230"/>
    </source>
</evidence>
<dbReference type="OrthoDB" id="10000193at2"/>
<evidence type="ECO:0000313" key="2">
    <source>
        <dbReference type="EMBL" id="STY17225.1"/>
    </source>
</evidence>
<reference evidence="1 3" key="1">
    <citation type="submission" date="2015-11" db="EMBL/GenBank/DDBJ databases">
        <title>Genomic analysis of 38 Legionella species identifies large and diverse effector repertoires.</title>
        <authorList>
            <person name="Burstein D."/>
            <person name="Amaro F."/>
            <person name="Zusman T."/>
            <person name="Lifshitz Z."/>
            <person name="Cohen O."/>
            <person name="Gilbert J.A."/>
            <person name="Pupko T."/>
            <person name="Shuman H.A."/>
            <person name="Segal G."/>
        </authorList>
    </citation>
    <scope>NUCLEOTIDE SEQUENCE [LARGE SCALE GENOMIC DNA]</scope>
    <source>
        <strain evidence="1 3">ATCC 49507</strain>
    </source>
</reference>
<name>A0A378KRL7_9GAMM</name>
<dbReference type="Proteomes" id="UP000254230">
    <property type="component" value="Unassembled WGS sequence"/>
</dbReference>
<evidence type="ECO:0000313" key="1">
    <source>
        <dbReference type="EMBL" id="KTD53005.1"/>
    </source>
</evidence>
<dbReference type="EMBL" id="UGOW01000001">
    <property type="protein sequence ID" value="STY17225.1"/>
    <property type="molecule type" value="Genomic_DNA"/>
</dbReference>
<sequence>MSKSLNEAMKHEICEVMRKKCDTSEFGVRDAITFFGCIPGVNSDVTDIKNKFHEQPPHVMAVLERVTCT</sequence>
<protein>
    <submittedName>
        <fullName evidence="2">Uncharacterized protein</fullName>
    </submittedName>
</protein>
<dbReference type="RefSeq" id="WP_058473023.1">
    <property type="nucleotide sequence ID" value="NZ_CAAAIL010000018.1"/>
</dbReference>
<dbReference type="EMBL" id="LNYR01000006">
    <property type="protein sequence ID" value="KTD53005.1"/>
    <property type="molecule type" value="Genomic_DNA"/>
</dbReference>
<dbReference type="AlphaFoldDB" id="A0A378KRL7"/>
<reference evidence="2 4" key="2">
    <citation type="submission" date="2018-06" db="EMBL/GenBank/DDBJ databases">
        <authorList>
            <consortium name="Pathogen Informatics"/>
            <person name="Doyle S."/>
        </authorList>
    </citation>
    <scope>NUCLEOTIDE SEQUENCE [LARGE SCALE GENOMIC DNA]</scope>
    <source>
        <strain evidence="2 4">NCTC12376</strain>
    </source>
</reference>
<proteinExistence type="predicted"/>
<accession>A0A378KRL7</accession>
<organism evidence="2 4">
    <name type="scientific">Legionella quateirensis</name>
    <dbReference type="NCBI Taxonomy" id="45072"/>
    <lineage>
        <taxon>Bacteria</taxon>
        <taxon>Pseudomonadati</taxon>
        <taxon>Pseudomonadota</taxon>
        <taxon>Gammaproteobacteria</taxon>
        <taxon>Legionellales</taxon>
        <taxon>Legionellaceae</taxon>
        <taxon>Legionella</taxon>
    </lineage>
</organism>